<name>A0A8I5R636_PAPAN</name>
<dbReference type="PRINTS" id="PR02045">
    <property type="entry name" value="F138DOMAIN"/>
</dbReference>
<feature type="transmembrane region" description="Helical" evidence="1">
    <location>
        <begin position="46"/>
        <end position="69"/>
    </location>
</feature>
<evidence type="ECO:0000313" key="2">
    <source>
        <dbReference type="Ensembl" id="ENSPANP00000051102.1"/>
    </source>
</evidence>
<sequence length="142" mass="16441">MSPLTLSKKSQYNYAQIRRLSLGSNTIFFIITKCVLYYVHVFLICIIAIFLGVFFFFFCFFFFFFFFFLRRSLALPPRLECSGRISAHCKLRLPGSRHSPASAFRVAGTTGARHRVRLVFLYFLVETGFHHVSQDGLDLLTS</sequence>
<reference evidence="2" key="3">
    <citation type="submission" date="2025-09" db="UniProtKB">
        <authorList>
            <consortium name="Ensembl"/>
        </authorList>
    </citation>
    <scope>IDENTIFICATION</scope>
</reference>
<dbReference type="PANTHER" id="PTHR12138:SF75">
    <property type="entry name" value="SECRETED PROTEIN"/>
    <property type="match status" value="1"/>
</dbReference>
<reference evidence="2" key="2">
    <citation type="submission" date="2025-08" db="UniProtKB">
        <authorList>
            <consortium name="Ensembl"/>
        </authorList>
    </citation>
    <scope>IDENTIFICATION</scope>
</reference>
<accession>A0A8I5R636</accession>
<protein>
    <submittedName>
        <fullName evidence="2">Uncharacterized protein</fullName>
    </submittedName>
</protein>
<evidence type="ECO:0000256" key="1">
    <source>
        <dbReference type="SAM" id="Phobius"/>
    </source>
</evidence>
<dbReference type="AlphaFoldDB" id="A0A8I5R636"/>
<evidence type="ECO:0000313" key="3">
    <source>
        <dbReference type="Proteomes" id="UP000028761"/>
    </source>
</evidence>
<keyword evidence="1" id="KW-0472">Membrane</keyword>
<proteinExistence type="predicted"/>
<reference evidence="2 3" key="1">
    <citation type="submission" date="2012-03" db="EMBL/GenBank/DDBJ databases">
        <title>Whole Genome Assembly of Papio anubis.</title>
        <authorList>
            <person name="Liu Y.L."/>
            <person name="Abraham K.A."/>
            <person name="Akbar H.A."/>
            <person name="Ali S.A."/>
            <person name="Anosike U.A."/>
            <person name="Aqrawi P.A."/>
            <person name="Arias F.A."/>
            <person name="Attaway T.A."/>
            <person name="Awwad R.A."/>
            <person name="Babu C.B."/>
            <person name="Bandaranaike D.B."/>
            <person name="Battles P.B."/>
            <person name="Bell A.B."/>
            <person name="Beltran B.B."/>
            <person name="Berhane-Mersha D.B."/>
            <person name="Bess C.B."/>
            <person name="Bickham C.B."/>
            <person name="Bolden T.B."/>
            <person name="Carter K.C."/>
            <person name="Chau D.C."/>
            <person name="Chavez A.C."/>
            <person name="Clerc-Blankenburg K.C."/>
            <person name="Coyle M.C."/>
            <person name="Dao M.D."/>
            <person name="Davila M.L.D."/>
            <person name="Davy-Carroll L.D."/>
            <person name="Denson S.D."/>
            <person name="Dinh H.D."/>
            <person name="Fernandez S.F."/>
            <person name="Fernando P.F."/>
            <person name="Forbes L.F."/>
            <person name="Francis C.F."/>
            <person name="Francisco L.F."/>
            <person name="Fu Q.F."/>
            <person name="Garcia-Iii R.G."/>
            <person name="Garrett T.G."/>
            <person name="Gross S.G."/>
            <person name="Gubbala S.G."/>
            <person name="Hirani K.H."/>
            <person name="Hogues M.H."/>
            <person name="Hollins B.H."/>
            <person name="Jackson L.J."/>
            <person name="Javaid M.J."/>
            <person name="Jhangiani S.J."/>
            <person name="Johnson A.J."/>
            <person name="Johnson B.J."/>
            <person name="Jones J.J."/>
            <person name="Joshi V.J."/>
            <person name="Kalu J.K."/>
            <person name="Khan N.K."/>
            <person name="Korchina V.K."/>
            <person name="Kovar C.K."/>
            <person name="Lago L.L."/>
            <person name="Lara F.L."/>
            <person name="Le T.-K.L."/>
            <person name="Lee S.L."/>
            <person name="Legall-Iii F.L."/>
            <person name="Lemon S.L."/>
            <person name="Liu J.L."/>
            <person name="Liu Y.-S.L."/>
            <person name="Liyanage D.L."/>
            <person name="Lopez J.L."/>
            <person name="Lorensuhewa L.L."/>
            <person name="Mata R.M."/>
            <person name="Mathew T.M."/>
            <person name="Mercado C.M."/>
            <person name="Mercado I.M."/>
            <person name="Morales K.M."/>
            <person name="Morgan M.M."/>
            <person name="Munidasa M.M."/>
            <person name="Ngo D.N."/>
            <person name="Nguyen L.N."/>
            <person name="Nguyen T.N."/>
            <person name="Nguyen N.N."/>
            <person name="Obregon M.O."/>
            <person name="Okwuonu G.O."/>
            <person name="Ongeri F.O."/>
            <person name="Onwere C.O."/>
            <person name="Osifeso I.O."/>
            <person name="Parra A.P."/>
            <person name="Patil S.P."/>
            <person name="Perez A.P."/>
            <person name="Perez Y.P."/>
            <person name="Pham C.P."/>
            <person name="Pu L.-L.P."/>
            <person name="Puazo M.P."/>
            <person name="Quiroz J.Q."/>
            <person name="Rouhana J.R."/>
            <person name="Ruiz M.R."/>
            <person name="Ruiz S.-J.R."/>
            <person name="Saada N.S."/>
            <person name="Santibanez J.S."/>
            <person name="Scheel M.S."/>
            <person name="Schneider B.S."/>
            <person name="Simmons D.S."/>
            <person name="Sisson I.S."/>
            <person name="Tang L.-Y.T."/>
            <person name="Thornton R.T."/>
            <person name="Tisius J.T."/>
            <person name="Toledanes G.T."/>
            <person name="Trejos Z.T."/>
            <person name="Usmani K.U."/>
            <person name="Varghese R.V."/>
            <person name="Vattathil S.V."/>
            <person name="Vee V.V."/>
            <person name="Walker D.W."/>
            <person name="Weissenberger G.W."/>
            <person name="White C.W."/>
            <person name="Williams A.W."/>
            <person name="Woodworth J.W."/>
            <person name="Wright R.W."/>
            <person name="Zhu Y.Z."/>
            <person name="Han Y.H."/>
            <person name="Newsham I.N."/>
            <person name="Nazareth L.N."/>
            <person name="Worley K.W."/>
            <person name="Muzny D.M."/>
            <person name="Rogers J.R."/>
            <person name="Gibbs R.G."/>
        </authorList>
    </citation>
    <scope>NUCLEOTIDE SEQUENCE [LARGE SCALE GENOMIC DNA]</scope>
</reference>
<dbReference type="Ensembl" id="ENSPANT00000061195.1">
    <property type="protein sequence ID" value="ENSPANP00000051102.1"/>
    <property type="gene ID" value="ENSPANG00000037872.1"/>
</dbReference>
<dbReference type="Proteomes" id="UP000028761">
    <property type="component" value="Chromosome X"/>
</dbReference>
<keyword evidence="3" id="KW-1185">Reference proteome</keyword>
<organism evidence="2 3">
    <name type="scientific">Papio anubis</name>
    <name type="common">Olive baboon</name>
    <dbReference type="NCBI Taxonomy" id="9555"/>
    <lineage>
        <taxon>Eukaryota</taxon>
        <taxon>Metazoa</taxon>
        <taxon>Chordata</taxon>
        <taxon>Craniata</taxon>
        <taxon>Vertebrata</taxon>
        <taxon>Euteleostomi</taxon>
        <taxon>Mammalia</taxon>
        <taxon>Eutheria</taxon>
        <taxon>Euarchontoglires</taxon>
        <taxon>Primates</taxon>
        <taxon>Haplorrhini</taxon>
        <taxon>Catarrhini</taxon>
        <taxon>Cercopithecidae</taxon>
        <taxon>Cercopithecinae</taxon>
        <taxon>Papio</taxon>
    </lineage>
</organism>
<dbReference type="PANTHER" id="PTHR12138">
    <property type="entry name" value="PRIMATE-EXPANDED PROTEIN FAMILY"/>
    <property type="match status" value="1"/>
</dbReference>
<dbReference type="GeneTree" id="ENSGT00940000163505"/>
<keyword evidence="1" id="KW-1133">Transmembrane helix</keyword>
<keyword evidence="1" id="KW-0812">Transmembrane</keyword>
<feature type="transmembrane region" description="Helical" evidence="1">
    <location>
        <begin position="20"/>
        <end position="40"/>
    </location>
</feature>